<protein>
    <submittedName>
        <fullName evidence="2">Uncharacterized protein</fullName>
    </submittedName>
</protein>
<accession>A0A550CLP3</accession>
<organism evidence="2 3">
    <name type="scientific">Schizophyllum amplum</name>
    <dbReference type="NCBI Taxonomy" id="97359"/>
    <lineage>
        <taxon>Eukaryota</taxon>
        <taxon>Fungi</taxon>
        <taxon>Dikarya</taxon>
        <taxon>Basidiomycota</taxon>
        <taxon>Agaricomycotina</taxon>
        <taxon>Agaricomycetes</taxon>
        <taxon>Agaricomycetidae</taxon>
        <taxon>Agaricales</taxon>
        <taxon>Schizophyllaceae</taxon>
        <taxon>Schizophyllum</taxon>
    </lineage>
</organism>
<reference evidence="2 3" key="1">
    <citation type="journal article" date="2019" name="New Phytol.">
        <title>Comparative genomics reveals unique wood-decay strategies and fruiting body development in the Schizophyllaceae.</title>
        <authorList>
            <person name="Almasi E."/>
            <person name="Sahu N."/>
            <person name="Krizsan K."/>
            <person name="Balint B."/>
            <person name="Kovacs G.M."/>
            <person name="Kiss B."/>
            <person name="Cseklye J."/>
            <person name="Drula E."/>
            <person name="Henrissat B."/>
            <person name="Nagy I."/>
            <person name="Chovatia M."/>
            <person name="Adam C."/>
            <person name="LaButti K."/>
            <person name="Lipzen A."/>
            <person name="Riley R."/>
            <person name="Grigoriev I.V."/>
            <person name="Nagy L.G."/>
        </authorList>
    </citation>
    <scope>NUCLEOTIDE SEQUENCE [LARGE SCALE GENOMIC DNA]</scope>
    <source>
        <strain evidence="2 3">NL-1724</strain>
    </source>
</reference>
<proteinExistence type="predicted"/>
<gene>
    <name evidence="2" type="ORF">BD626DRAFT_427282</name>
</gene>
<dbReference type="EMBL" id="VDMD01000004">
    <property type="protein sequence ID" value="TRM65725.1"/>
    <property type="molecule type" value="Genomic_DNA"/>
</dbReference>
<name>A0A550CLP3_9AGAR</name>
<evidence type="ECO:0000313" key="3">
    <source>
        <dbReference type="Proteomes" id="UP000320762"/>
    </source>
</evidence>
<feature type="compositionally biased region" description="Basic and acidic residues" evidence="1">
    <location>
        <begin position="490"/>
        <end position="502"/>
    </location>
</feature>
<feature type="region of interest" description="Disordered" evidence="1">
    <location>
        <begin position="539"/>
        <end position="630"/>
    </location>
</feature>
<feature type="compositionally biased region" description="Pro residues" evidence="1">
    <location>
        <begin position="55"/>
        <end position="68"/>
    </location>
</feature>
<dbReference type="Proteomes" id="UP000320762">
    <property type="component" value="Unassembled WGS sequence"/>
</dbReference>
<keyword evidence="3" id="KW-1185">Reference proteome</keyword>
<dbReference type="OrthoDB" id="3258416at2759"/>
<evidence type="ECO:0000256" key="1">
    <source>
        <dbReference type="SAM" id="MobiDB-lite"/>
    </source>
</evidence>
<feature type="compositionally biased region" description="Low complexity" evidence="1">
    <location>
        <begin position="574"/>
        <end position="589"/>
    </location>
</feature>
<evidence type="ECO:0000313" key="2">
    <source>
        <dbReference type="EMBL" id="TRM65725.1"/>
    </source>
</evidence>
<sequence>MASIPDRQILNDMKRPELQKLCKEHQLRANLSNHDLIAALINLNDRDGAESDAQPPTPYTAPPTPTPAPLQRTSSRRTVSRALSRSASIVDNGKPQSNVENHQPEPAAVASPARATKAKQQTRLGVGRPVAAGGKGARAVTKSLSMAKRGKAASRTVKPEATIPEEGSVEQSPVPQSSFDFRFDMTNGAGPSGTQLPAQPSAQDLSAIVANLSSQVSQNSQELTRFVSGQHAVQPVQPMDPQPAIAAAIRPLQEQLQTLQSEMFSIRSMYTAEVTALKGQLAQAQTAITSLSSQLSELKPVVTKVRGDVAISVAHNGQLHAHAFDIQQLKEKVAILSRAQPSAGPSRSASPGSVRAIFPAQRAITQQQNVSSTPGRARARMDSHAPQAPSPAPGPSSDHPGYAPVTLGKHRRDSTASASTEVVEASQASQIPQAQLSHHIVLPDRKRARTVPDNESSAEDDPPLPNDDSIILPAQPHTSRSHLQGPRPRTLPERGAGPERAAHRVSRVVDAQASEDAMGEAFSLLAPEDFPTRQRITPPAGGTLQFSAGNHYFPMPETPQSPTPGNDGLDGYFGQPERSGSGSGQQQEQQRQHDMFSMFGLPSPSRPTLRTPAALRRTTGPSFDPAELLRKDGAGMPTLEELMETGPLSPGDPGMRTMYGTEVENNTRFADFGMSNVVTSSGFWERTM</sequence>
<feature type="compositionally biased region" description="Polar residues" evidence="1">
    <location>
        <begin position="363"/>
        <end position="374"/>
    </location>
</feature>
<dbReference type="STRING" id="97359.A0A550CLP3"/>
<comment type="caution">
    <text evidence="2">The sequence shown here is derived from an EMBL/GenBank/DDBJ whole genome shotgun (WGS) entry which is preliminary data.</text>
</comment>
<feature type="region of interest" description="Disordered" evidence="1">
    <location>
        <begin position="361"/>
        <end position="506"/>
    </location>
</feature>
<dbReference type="AlphaFoldDB" id="A0A550CLP3"/>
<feature type="compositionally biased region" description="Polar residues" evidence="1">
    <location>
        <begin position="415"/>
        <end position="436"/>
    </location>
</feature>
<feature type="compositionally biased region" description="Polar residues" evidence="1">
    <location>
        <begin position="80"/>
        <end position="101"/>
    </location>
</feature>
<feature type="region of interest" description="Disordered" evidence="1">
    <location>
        <begin position="47"/>
        <end position="174"/>
    </location>
</feature>
<feature type="compositionally biased region" description="Low complexity" evidence="1">
    <location>
        <begin position="606"/>
        <end position="619"/>
    </location>
</feature>